<dbReference type="InterPro" id="IPR036515">
    <property type="entry name" value="Transposase_17_sf"/>
</dbReference>
<proteinExistence type="predicted"/>
<reference evidence="2" key="1">
    <citation type="submission" date="2018-05" db="EMBL/GenBank/DDBJ databases">
        <title>Leptospira yasudae sp. nov. and Leptospira stimsonii sp. nov., two pathogenic species of the genus Leptospira isolated from environmental sources.</title>
        <authorList>
            <person name="Casanovas-Massana A."/>
            <person name="Hamond C."/>
            <person name="Santos L.A."/>
            <person name="Hacker K.P."/>
            <person name="Balassiano I."/>
            <person name="Medeiros M.A."/>
            <person name="Reis M.G."/>
            <person name="Ko A.I."/>
            <person name="Wunder E.A."/>
        </authorList>
    </citation>
    <scope>NUCLEOTIDE SEQUENCE [LARGE SCALE GENOMIC DNA]</scope>
    <source>
        <strain evidence="2">Yale</strain>
    </source>
</reference>
<dbReference type="Proteomes" id="UP000265798">
    <property type="component" value="Unassembled WGS sequence"/>
</dbReference>
<dbReference type="AlphaFoldDB" id="A0A396Z3E8"/>
<evidence type="ECO:0000313" key="1">
    <source>
        <dbReference type="EMBL" id="RHX89949.1"/>
    </source>
</evidence>
<name>A0A396Z3E8_9LEPT</name>
<dbReference type="GO" id="GO:0006313">
    <property type="term" value="P:DNA transposition"/>
    <property type="evidence" value="ECO:0007669"/>
    <property type="project" value="InterPro"/>
</dbReference>
<dbReference type="GO" id="GO:0004803">
    <property type="term" value="F:transposase activity"/>
    <property type="evidence" value="ECO:0007669"/>
    <property type="project" value="InterPro"/>
</dbReference>
<gene>
    <name evidence="1" type="ORF">DLM75_13455</name>
</gene>
<organism evidence="1 2">
    <name type="scientific">Leptospira stimsonii</name>
    <dbReference type="NCBI Taxonomy" id="2202203"/>
    <lineage>
        <taxon>Bacteria</taxon>
        <taxon>Pseudomonadati</taxon>
        <taxon>Spirochaetota</taxon>
        <taxon>Spirochaetia</taxon>
        <taxon>Leptospirales</taxon>
        <taxon>Leptospiraceae</taxon>
        <taxon>Leptospira</taxon>
    </lineage>
</organism>
<evidence type="ECO:0000313" key="2">
    <source>
        <dbReference type="Proteomes" id="UP000265798"/>
    </source>
</evidence>
<dbReference type="SUPFAM" id="SSF143422">
    <property type="entry name" value="Transposase IS200-like"/>
    <property type="match status" value="1"/>
</dbReference>
<protein>
    <submittedName>
        <fullName evidence="1">Uncharacterized protein</fullName>
    </submittedName>
</protein>
<sequence length="127" mass="15263">MHILEYSKIQICSHFNRNFHSTFLSDFAEMYNFLKNFLLRFIGRLTFTLNQRFAGVPTKSGESMKIIQITTLRKKSKLAHSVYANDYHLIFETRKKDPWLNTHLMIQIRNLFREKCEELNLKIYLVN</sequence>
<dbReference type="Gene3D" id="3.30.70.1290">
    <property type="entry name" value="Transposase IS200-like"/>
    <property type="match status" value="1"/>
</dbReference>
<comment type="caution">
    <text evidence="1">The sequence shown here is derived from an EMBL/GenBank/DDBJ whole genome shotgun (WGS) entry which is preliminary data.</text>
</comment>
<dbReference type="GO" id="GO:0003677">
    <property type="term" value="F:DNA binding"/>
    <property type="evidence" value="ECO:0007669"/>
    <property type="project" value="InterPro"/>
</dbReference>
<accession>A0A396Z3E8</accession>
<dbReference type="EMBL" id="QHCT01000003">
    <property type="protein sequence ID" value="RHX89949.1"/>
    <property type="molecule type" value="Genomic_DNA"/>
</dbReference>